<accession>A0A4Y6PYC8</accession>
<dbReference type="HAMAP" id="MF_00226_B">
    <property type="entry name" value="CinA_B"/>
    <property type="match status" value="1"/>
</dbReference>
<gene>
    <name evidence="3" type="ORF">FIV42_22095</name>
</gene>
<dbReference type="InterPro" id="IPR036425">
    <property type="entry name" value="MoaB/Mog-like_dom_sf"/>
</dbReference>
<sequence length="433" mass="47065">MTKLSALCIGDELLDGRIADKNAAWLGARAAEHGSDLESVRIVGDDLDLIVAALEQASRDSDLIVVSGGLGPTADDITRDAAAKWVGAELELDEQILETLERRFAERGYPFTPNNRRQCMFPQGADILQTRVGTAAGFAVEKNGCRALFFPGVPPEFRWFVETYILPKIGQHEGRRHRERLAFYGLGESQLESKLDGIEELAKEVGARVSYRAEYPVIEVNLKAIDEASLDRMRDHVLERVGPWLVAQGDETFAERLGQALLDHEATVTTAESCTAGRVAAKLTEISGSSGWFERGFLTYANDAKTDMLGVKPEILESFGAVSPQTVCQMAAGARAAAGATYAVATSGIAGPTGGTPDKPVGTVHFALATPDGVWHRHVAFSNRGRDRVLTASVYTVLSLLLWELEGRLDEHRVDGPFSDDEVWAPMGIRIED</sequence>
<evidence type="ECO:0000259" key="2">
    <source>
        <dbReference type="SMART" id="SM00852"/>
    </source>
</evidence>
<dbReference type="NCBIfam" id="TIGR00200">
    <property type="entry name" value="cinA_nterm"/>
    <property type="match status" value="1"/>
</dbReference>
<dbReference type="Pfam" id="PF00994">
    <property type="entry name" value="MoCF_biosynth"/>
    <property type="match status" value="1"/>
</dbReference>
<protein>
    <recommendedName>
        <fullName evidence="1">CinA-like protein</fullName>
    </recommendedName>
</protein>
<reference evidence="3 4" key="1">
    <citation type="submission" date="2019-06" db="EMBL/GenBank/DDBJ databases">
        <title>Persicimonas caeni gen. nov., sp. nov., a predatory bacterium isolated from solar saltern.</title>
        <authorList>
            <person name="Wang S."/>
        </authorList>
    </citation>
    <scope>NUCLEOTIDE SEQUENCE [LARGE SCALE GENOMIC DNA]</scope>
    <source>
        <strain evidence="3 4">YN101</strain>
    </source>
</reference>
<dbReference type="Gene3D" id="3.90.950.20">
    <property type="entry name" value="CinA-like"/>
    <property type="match status" value="1"/>
</dbReference>
<dbReference type="PIRSF" id="PIRSF006728">
    <property type="entry name" value="CinA"/>
    <property type="match status" value="1"/>
</dbReference>
<evidence type="ECO:0000313" key="4">
    <source>
        <dbReference type="Proteomes" id="UP000315995"/>
    </source>
</evidence>
<dbReference type="SMART" id="SM00852">
    <property type="entry name" value="MoCF_biosynth"/>
    <property type="match status" value="1"/>
</dbReference>
<dbReference type="SUPFAM" id="SSF53218">
    <property type="entry name" value="Molybdenum cofactor biosynthesis proteins"/>
    <property type="match status" value="1"/>
</dbReference>
<dbReference type="InterPro" id="IPR036653">
    <property type="entry name" value="CinA-like_C"/>
</dbReference>
<feature type="domain" description="MoaB/Mog" evidence="2">
    <location>
        <begin position="5"/>
        <end position="172"/>
    </location>
</feature>
<dbReference type="Proteomes" id="UP000315995">
    <property type="component" value="Chromosome"/>
</dbReference>
<dbReference type="PANTHER" id="PTHR13939">
    <property type="entry name" value="NICOTINAMIDE-NUCLEOTIDE AMIDOHYDROLASE PNCC"/>
    <property type="match status" value="1"/>
</dbReference>
<dbReference type="EMBL" id="CP041186">
    <property type="protein sequence ID" value="QDG53338.1"/>
    <property type="molecule type" value="Genomic_DNA"/>
</dbReference>
<dbReference type="Pfam" id="PF02464">
    <property type="entry name" value="CinA"/>
    <property type="match status" value="1"/>
</dbReference>
<dbReference type="Gene3D" id="3.40.980.10">
    <property type="entry name" value="MoaB/Mog-like domain"/>
    <property type="match status" value="1"/>
</dbReference>
<evidence type="ECO:0000256" key="1">
    <source>
        <dbReference type="HAMAP-Rule" id="MF_00226"/>
    </source>
</evidence>
<comment type="similarity">
    <text evidence="1">Belongs to the CinA family.</text>
</comment>
<keyword evidence="4" id="KW-1185">Reference proteome</keyword>
<evidence type="ECO:0000313" key="3">
    <source>
        <dbReference type="EMBL" id="QDG53338.1"/>
    </source>
</evidence>
<dbReference type="NCBIfam" id="TIGR00199">
    <property type="entry name" value="PncC_domain"/>
    <property type="match status" value="1"/>
</dbReference>
<organism evidence="3 4">
    <name type="scientific">Persicimonas caeni</name>
    <dbReference type="NCBI Taxonomy" id="2292766"/>
    <lineage>
        <taxon>Bacteria</taxon>
        <taxon>Deltaproteobacteria</taxon>
        <taxon>Bradymonadales</taxon>
        <taxon>Bradymonadaceae</taxon>
        <taxon>Persicimonas</taxon>
    </lineage>
</organism>
<name>A0A4Y6PYC8_PERCE</name>
<dbReference type="InterPro" id="IPR050101">
    <property type="entry name" value="CinA"/>
</dbReference>
<dbReference type="OrthoDB" id="9801454at2"/>
<dbReference type="InterPro" id="IPR008135">
    <property type="entry name" value="Competence-induced_CinA"/>
</dbReference>
<dbReference type="AlphaFoldDB" id="A0A4Y6PYC8"/>
<dbReference type="InterPro" id="IPR008136">
    <property type="entry name" value="CinA_C"/>
</dbReference>
<proteinExistence type="inferred from homology"/>
<dbReference type="RefSeq" id="WP_141199799.1">
    <property type="nucleotide sequence ID" value="NZ_CP041186.1"/>
</dbReference>
<accession>A0A5B8YG50</accession>
<dbReference type="CDD" id="cd00885">
    <property type="entry name" value="cinA"/>
    <property type="match status" value="1"/>
</dbReference>
<dbReference type="SUPFAM" id="SSF142433">
    <property type="entry name" value="CinA-like"/>
    <property type="match status" value="1"/>
</dbReference>
<dbReference type="PANTHER" id="PTHR13939:SF0">
    <property type="entry name" value="NMN AMIDOHYDROLASE-LIKE PROTEIN YFAY"/>
    <property type="match status" value="1"/>
</dbReference>
<dbReference type="InterPro" id="IPR001453">
    <property type="entry name" value="MoaB/Mog_dom"/>
</dbReference>